<reference evidence="4" key="1">
    <citation type="submission" date="2019-03" db="EMBL/GenBank/DDBJ databases">
        <title>Single cell metagenomics reveals metabolic interactions within the superorganism composed of flagellate Streblomastix strix and complex community of Bacteroidetes bacteria on its surface.</title>
        <authorList>
            <person name="Treitli S.C."/>
            <person name="Kolisko M."/>
            <person name="Husnik F."/>
            <person name="Keeling P."/>
            <person name="Hampl V."/>
        </authorList>
    </citation>
    <scope>NUCLEOTIDE SEQUENCE</scope>
    <source>
        <strain evidence="4">STM</strain>
    </source>
</reference>
<dbReference type="AlphaFoldDB" id="A0A5J4SSZ1"/>
<keyword evidence="1" id="KW-0812">Transmembrane</keyword>
<keyword evidence="4" id="KW-0547">Nucleotide-binding</keyword>
<dbReference type="EC" id="3.6.3.-" evidence="4"/>
<organism evidence="4">
    <name type="scientific">termite gut metagenome</name>
    <dbReference type="NCBI Taxonomy" id="433724"/>
    <lineage>
        <taxon>unclassified sequences</taxon>
        <taxon>metagenomes</taxon>
        <taxon>organismal metagenomes</taxon>
    </lineage>
</organism>
<dbReference type="InterPro" id="IPR025857">
    <property type="entry name" value="MacB_PCD"/>
</dbReference>
<keyword evidence="4" id="KW-0378">Hydrolase</keyword>
<comment type="caution">
    <text evidence="4">The sequence shown here is derived from an EMBL/GenBank/DDBJ whole genome shotgun (WGS) entry which is preliminary data.</text>
</comment>
<feature type="transmembrane region" description="Helical" evidence="1">
    <location>
        <begin position="21"/>
        <end position="41"/>
    </location>
</feature>
<dbReference type="EMBL" id="SNRY01000050">
    <property type="protein sequence ID" value="KAA6349294.1"/>
    <property type="molecule type" value="Genomic_DNA"/>
</dbReference>
<evidence type="ECO:0000313" key="4">
    <source>
        <dbReference type="EMBL" id="KAA6349294.1"/>
    </source>
</evidence>
<proteinExistence type="predicted"/>
<gene>
    <name evidence="3" type="ORF">EZS27_003283</name>
    <name evidence="4" type="ORF">EZS27_003298</name>
</gene>
<protein>
    <submittedName>
        <fullName evidence="4">Macrolide export ATP-binding/permease protein</fullName>
        <ecNumber evidence="4">3.6.3.-</ecNumber>
    </submittedName>
</protein>
<keyword evidence="4" id="KW-0067">ATP-binding</keyword>
<keyword evidence="1" id="KW-0472">Membrane</keyword>
<feature type="domain" description="MacB-like periplasmic core" evidence="2">
    <location>
        <begin position="22"/>
        <end position="53"/>
    </location>
</feature>
<name>A0A5J4SSZ1_9ZZZZ</name>
<keyword evidence="1" id="KW-1133">Transmembrane helix</keyword>
<accession>A0A5J4SSZ1</accession>
<dbReference type="EMBL" id="SNRY01000050">
    <property type="protein sequence ID" value="KAA6349279.1"/>
    <property type="molecule type" value="Genomic_DNA"/>
</dbReference>
<evidence type="ECO:0000313" key="3">
    <source>
        <dbReference type="EMBL" id="KAA6349279.1"/>
    </source>
</evidence>
<dbReference type="GO" id="GO:0016787">
    <property type="term" value="F:hydrolase activity"/>
    <property type="evidence" value="ECO:0007669"/>
    <property type="project" value="UniProtKB-KW"/>
</dbReference>
<evidence type="ECO:0000259" key="2">
    <source>
        <dbReference type="Pfam" id="PF12704"/>
    </source>
</evidence>
<dbReference type="Pfam" id="PF12704">
    <property type="entry name" value="MacB_PCD"/>
    <property type="match status" value="1"/>
</dbReference>
<dbReference type="GO" id="GO:0005524">
    <property type="term" value="F:ATP binding"/>
    <property type="evidence" value="ECO:0007669"/>
    <property type="project" value="UniProtKB-KW"/>
</dbReference>
<sequence>MNILNLFKIAYKALIRNKTRAFLTMLGIIIGISSVIAMVSLGKSSSKSINDQI</sequence>
<evidence type="ECO:0000256" key="1">
    <source>
        <dbReference type="SAM" id="Phobius"/>
    </source>
</evidence>